<proteinExistence type="predicted"/>
<gene>
    <name evidence="1" type="ORF">Nans01_23370</name>
</gene>
<sequence>MNARSGDDPLAGFDDASRARLHGLVAEITERPAAVAVRFPAAARLVAGARTDPADPAGLLGPTPADRARGALLRALRDAPTLAGRPERVAAEVADLYRFGDSDEKRAVLRGLEGPDGVRIGPATAELVADALRTNDPRLVAAAMGPCGYHHLNDADWRHGVLKCLFIGVPLAAVHGLRTRCDAELTRMAGGFVAERVAAGRTVPDATWLLVGDHPPTLEALATEARSPHPDRRAAAGLALAQHRALQHHPEETECASSTRTST</sequence>
<dbReference type="AlphaFoldDB" id="A0A9W6UGS0"/>
<evidence type="ECO:0000313" key="1">
    <source>
        <dbReference type="EMBL" id="GLU47986.1"/>
    </source>
</evidence>
<dbReference type="EMBL" id="BSQG01000003">
    <property type="protein sequence ID" value="GLU47986.1"/>
    <property type="molecule type" value="Genomic_DNA"/>
</dbReference>
<dbReference type="NCBIfam" id="NF035938">
    <property type="entry name" value="EboA_domain"/>
    <property type="match status" value="1"/>
</dbReference>
<keyword evidence="2" id="KW-1185">Reference proteome</keyword>
<dbReference type="RefSeq" id="WP_285759312.1">
    <property type="nucleotide sequence ID" value="NZ_BSQG01000003.1"/>
</dbReference>
<evidence type="ECO:0008006" key="3">
    <source>
        <dbReference type="Google" id="ProtNLM"/>
    </source>
</evidence>
<reference evidence="1" key="1">
    <citation type="submission" date="2023-02" db="EMBL/GenBank/DDBJ databases">
        <title>Nocardiopsis ansamitocini NBRC 112285.</title>
        <authorList>
            <person name="Ichikawa N."/>
            <person name="Sato H."/>
            <person name="Tonouchi N."/>
        </authorList>
    </citation>
    <scope>NUCLEOTIDE SEQUENCE</scope>
    <source>
        <strain evidence="1">NBRC 112285</strain>
    </source>
</reference>
<protein>
    <recommendedName>
        <fullName evidence="3">Sugar phosphate isomerase</fullName>
    </recommendedName>
</protein>
<evidence type="ECO:0000313" key="2">
    <source>
        <dbReference type="Proteomes" id="UP001165092"/>
    </source>
</evidence>
<name>A0A9W6UGS0_9ACTN</name>
<dbReference type="InterPro" id="IPR047715">
    <property type="entry name" value="EboA_dom"/>
</dbReference>
<comment type="caution">
    <text evidence="1">The sequence shown here is derived from an EMBL/GenBank/DDBJ whole genome shotgun (WGS) entry which is preliminary data.</text>
</comment>
<accession>A0A9W6UGS0</accession>
<organism evidence="1 2">
    <name type="scientific">Nocardiopsis ansamitocini</name>
    <dbReference type="NCBI Taxonomy" id="1670832"/>
    <lineage>
        <taxon>Bacteria</taxon>
        <taxon>Bacillati</taxon>
        <taxon>Actinomycetota</taxon>
        <taxon>Actinomycetes</taxon>
        <taxon>Streptosporangiales</taxon>
        <taxon>Nocardiopsidaceae</taxon>
        <taxon>Nocardiopsis</taxon>
    </lineage>
</organism>
<dbReference type="Proteomes" id="UP001165092">
    <property type="component" value="Unassembled WGS sequence"/>
</dbReference>